<comment type="caution">
    <text evidence="2">The sequence shown here is derived from an EMBL/GenBank/DDBJ whole genome shotgun (WGS) entry which is preliminary data.</text>
</comment>
<keyword evidence="1" id="KW-0812">Transmembrane</keyword>
<gene>
    <name evidence="2" type="ORF">PAECIP111892_04343</name>
</gene>
<evidence type="ECO:0000256" key="1">
    <source>
        <dbReference type="SAM" id="Phobius"/>
    </source>
</evidence>
<dbReference type="RefSeq" id="WP_206103480.1">
    <property type="nucleotide sequence ID" value="NZ_CAKMMG010000008.1"/>
</dbReference>
<dbReference type="InterPro" id="IPR043727">
    <property type="entry name" value="Lmo0937-like"/>
</dbReference>
<keyword evidence="1" id="KW-1133">Transmembrane helix</keyword>
<name>A0ABN8GUF9_9BACL</name>
<keyword evidence="3" id="KW-1185">Reference proteome</keyword>
<sequence length="48" mass="5379">MLWGLIGLVIVAWLLGFIFNVMGGLIHILLIVALVLFVVNLFRGRSRN</sequence>
<feature type="transmembrane region" description="Helical" evidence="1">
    <location>
        <begin position="6"/>
        <end position="39"/>
    </location>
</feature>
<protein>
    <recommendedName>
        <fullName evidence="4">Lmo0937 family membrane protein</fullName>
    </recommendedName>
</protein>
<dbReference type="EMBL" id="CAKMMG010000008">
    <property type="protein sequence ID" value="CAH1217120.1"/>
    <property type="molecule type" value="Genomic_DNA"/>
</dbReference>
<keyword evidence="1" id="KW-0472">Membrane</keyword>
<dbReference type="Proteomes" id="UP000838324">
    <property type="component" value="Unassembled WGS sequence"/>
</dbReference>
<evidence type="ECO:0008006" key="4">
    <source>
        <dbReference type="Google" id="ProtNLM"/>
    </source>
</evidence>
<dbReference type="NCBIfam" id="NF033488">
    <property type="entry name" value="lmo0937_fam_TM"/>
    <property type="match status" value="1"/>
</dbReference>
<organism evidence="2 3">
    <name type="scientific">Paenibacillus auburnensis</name>
    <dbReference type="NCBI Taxonomy" id="2905649"/>
    <lineage>
        <taxon>Bacteria</taxon>
        <taxon>Bacillati</taxon>
        <taxon>Bacillota</taxon>
        <taxon>Bacilli</taxon>
        <taxon>Bacillales</taxon>
        <taxon>Paenibacillaceae</taxon>
        <taxon>Paenibacillus</taxon>
    </lineage>
</organism>
<accession>A0ABN8GUF9</accession>
<dbReference type="Pfam" id="PF18919">
    <property type="entry name" value="DUF5670"/>
    <property type="match status" value="1"/>
</dbReference>
<evidence type="ECO:0000313" key="2">
    <source>
        <dbReference type="EMBL" id="CAH1217120.1"/>
    </source>
</evidence>
<reference evidence="2" key="1">
    <citation type="submission" date="2022-01" db="EMBL/GenBank/DDBJ databases">
        <authorList>
            <person name="Criscuolo A."/>
        </authorList>
    </citation>
    <scope>NUCLEOTIDE SEQUENCE</scope>
    <source>
        <strain evidence="2">CIP111892</strain>
    </source>
</reference>
<evidence type="ECO:0000313" key="3">
    <source>
        <dbReference type="Proteomes" id="UP000838324"/>
    </source>
</evidence>
<proteinExistence type="predicted"/>